<dbReference type="CDD" id="cd08422">
    <property type="entry name" value="PBP2_CrgA_like"/>
    <property type="match status" value="1"/>
</dbReference>
<dbReference type="Gene3D" id="1.10.10.10">
    <property type="entry name" value="Winged helix-like DNA-binding domain superfamily/Winged helix DNA-binding domain"/>
    <property type="match status" value="1"/>
</dbReference>
<organism evidence="6 7">
    <name type="scientific">Polyangium sorediatum</name>
    <dbReference type="NCBI Taxonomy" id="889274"/>
    <lineage>
        <taxon>Bacteria</taxon>
        <taxon>Pseudomonadati</taxon>
        <taxon>Myxococcota</taxon>
        <taxon>Polyangia</taxon>
        <taxon>Polyangiales</taxon>
        <taxon>Polyangiaceae</taxon>
        <taxon>Polyangium</taxon>
    </lineage>
</organism>
<dbReference type="InterPro" id="IPR005119">
    <property type="entry name" value="LysR_subst-bd"/>
</dbReference>
<evidence type="ECO:0000256" key="1">
    <source>
        <dbReference type="ARBA" id="ARBA00009437"/>
    </source>
</evidence>
<keyword evidence="4" id="KW-0804">Transcription</keyword>
<dbReference type="EMBL" id="JARZHI010000091">
    <property type="protein sequence ID" value="MDI1436717.1"/>
    <property type="molecule type" value="Genomic_DNA"/>
</dbReference>
<dbReference type="SUPFAM" id="SSF53850">
    <property type="entry name" value="Periplasmic binding protein-like II"/>
    <property type="match status" value="1"/>
</dbReference>
<dbReference type="Pfam" id="PF00126">
    <property type="entry name" value="HTH_1"/>
    <property type="match status" value="1"/>
</dbReference>
<dbReference type="InterPro" id="IPR058163">
    <property type="entry name" value="LysR-type_TF_proteobact-type"/>
</dbReference>
<reference evidence="6 7" key="1">
    <citation type="submission" date="2023-04" db="EMBL/GenBank/DDBJ databases">
        <title>The genome sequence of Polyangium sorediatum DSM14670.</title>
        <authorList>
            <person name="Zhang X."/>
        </authorList>
    </citation>
    <scope>NUCLEOTIDE SEQUENCE [LARGE SCALE GENOMIC DNA]</scope>
    <source>
        <strain evidence="6 7">DSM 14670</strain>
    </source>
</reference>
<dbReference type="InterPro" id="IPR000847">
    <property type="entry name" value="LysR_HTH_N"/>
</dbReference>
<evidence type="ECO:0000313" key="6">
    <source>
        <dbReference type="EMBL" id="MDI1436717.1"/>
    </source>
</evidence>
<dbReference type="InterPro" id="IPR036390">
    <property type="entry name" value="WH_DNA-bd_sf"/>
</dbReference>
<dbReference type="PANTHER" id="PTHR30537">
    <property type="entry name" value="HTH-TYPE TRANSCRIPTIONAL REGULATOR"/>
    <property type="match status" value="1"/>
</dbReference>
<evidence type="ECO:0000259" key="5">
    <source>
        <dbReference type="PROSITE" id="PS50931"/>
    </source>
</evidence>
<dbReference type="Pfam" id="PF03466">
    <property type="entry name" value="LysR_substrate"/>
    <property type="match status" value="1"/>
</dbReference>
<dbReference type="Proteomes" id="UP001160301">
    <property type="component" value="Unassembled WGS sequence"/>
</dbReference>
<accession>A0ABT6P7Z2</accession>
<comment type="caution">
    <text evidence="6">The sequence shown here is derived from an EMBL/GenBank/DDBJ whole genome shotgun (WGS) entry which is preliminary data.</text>
</comment>
<name>A0ABT6P7Z2_9BACT</name>
<dbReference type="PANTHER" id="PTHR30537:SF5">
    <property type="entry name" value="HTH-TYPE TRANSCRIPTIONAL ACTIVATOR TTDR-RELATED"/>
    <property type="match status" value="1"/>
</dbReference>
<keyword evidence="7" id="KW-1185">Reference proteome</keyword>
<dbReference type="Gene3D" id="3.40.190.290">
    <property type="match status" value="1"/>
</dbReference>
<dbReference type="RefSeq" id="WP_136973132.1">
    <property type="nucleotide sequence ID" value="NZ_JARZHI010000091.1"/>
</dbReference>
<sequence length="300" mass="32697">MDLLALVAFHDIVGHGGIGRASRATGQPKTTLSRRLRELEDALGVRLVERGPKTFRLTEEGVMLHRQTGGLLAEIEDVGQALAGGLSRPRGPLRVSVPGLFADLYMGQIAARFVARYPEIALEVLSENRMIDPLIEGVDLVVRVNPHLDECLVGRIVMREETLLVAPPSLERPRRRAGDEASIGVPAILLPTTAGMPVWRVEGKNGIEAFTPVPVLRSSSVSMAWQAARNGAGAALLPGSLVDADLLSGRLLCWGRVPERRTEIWVLYTSRRLLSPKVSAFVEHLCAAFPHQRPPRSEES</sequence>
<comment type="similarity">
    <text evidence="1">Belongs to the LysR transcriptional regulatory family.</text>
</comment>
<feature type="domain" description="HTH lysR-type" evidence="5">
    <location>
        <begin position="1"/>
        <end position="58"/>
    </location>
</feature>
<dbReference type="InterPro" id="IPR036388">
    <property type="entry name" value="WH-like_DNA-bd_sf"/>
</dbReference>
<evidence type="ECO:0000313" key="7">
    <source>
        <dbReference type="Proteomes" id="UP001160301"/>
    </source>
</evidence>
<protein>
    <submittedName>
        <fullName evidence="6">LysR family transcriptional regulator</fullName>
    </submittedName>
</protein>
<dbReference type="SUPFAM" id="SSF46785">
    <property type="entry name" value="Winged helix' DNA-binding domain"/>
    <property type="match status" value="1"/>
</dbReference>
<evidence type="ECO:0000256" key="2">
    <source>
        <dbReference type="ARBA" id="ARBA00023015"/>
    </source>
</evidence>
<dbReference type="PROSITE" id="PS50931">
    <property type="entry name" value="HTH_LYSR"/>
    <property type="match status" value="1"/>
</dbReference>
<proteinExistence type="inferred from homology"/>
<keyword evidence="2" id="KW-0805">Transcription regulation</keyword>
<keyword evidence="3" id="KW-0238">DNA-binding</keyword>
<evidence type="ECO:0000256" key="3">
    <source>
        <dbReference type="ARBA" id="ARBA00023125"/>
    </source>
</evidence>
<evidence type="ECO:0000256" key="4">
    <source>
        <dbReference type="ARBA" id="ARBA00023163"/>
    </source>
</evidence>
<gene>
    <name evidence="6" type="ORF">QHF89_44845</name>
</gene>